<keyword evidence="8" id="KW-0732">Signal</keyword>
<keyword evidence="3" id="KW-0808">Transferase</keyword>
<dbReference type="GO" id="GO:0005576">
    <property type="term" value="C:extracellular region"/>
    <property type="evidence" value="ECO:0007669"/>
    <property type="project" value="TreeGrafter"/>
</dbReference>
<dbReference type="KEGG" id="maer:DAI18_04330"/>
<dbReference type="InterPro" id="IPR050979">
    <property type="entry name" value="LD-transpeptidase"/>
</dbReference>
<sequence length="366" mass="38460">MTSCLIAAPRRCTRSFPRRALALSAIAALSLTAVVPAHAARATPATRAEPTPVEALKPGQFLWHPEFSPDGPVTIVVSLDEQRAYVYRNGISIGVSTVSTGKPGKDTPTGVFTILQKKVTHSSSLYNSAPMPYMQRLTWDGIAMHAGNLPGYPASHGCIRLPMDFARALFSVTGFQSTTVIIANTRSAPSNIGSPGWLAPTVVDGKPVAPNEGREFWNDPDPASGTLSLLVSRADQRLYAYRNGQQVGEAVVGFDDSTGSGNTSVFTLLNQPTPGMSLGEAAQALRWSTVSVGAPARGDTPAAVLGTVHVPEALASRILSTLGTGSTLIVTDWPASRDSGRGQDMTVITTDEVEESPAAATPVPTR</sequence>
<feature type="active site" description="Nucleophile" evidence="7">
    <location>
        <position position="158"/>
    </location>
</feature>
<dbReference type="EMBL" id="CP028519">
    <property type="protein sequence ID" value="AVY93359.1"/>
    <property type="molecule type" value="Genomic_DNA"/>
</dbReference>
<dbReference type="PIRSF" id="PIRSF029342">
    <property type="entry name" value="UCP029342_ErfK/YbiS/YcfS/YnhG"/>
    <property type="match status" value="1"/>
</dbReference>
<dbReference type="GO" id="GO:0018104">
    <property type="term" value="P:peptidoglycan-protein cross-linking"/>
    <property type="evidence" value="ECO:0007669"/>
    <property type="project" value="TreeGrafter"/>
</dbReference>
<dbReference type="AlphaFoldDB" id="A0A2S0P7J7"/>
<dbReference type="RefSeq" id="WP_051528637.1">
    <property type="nucleotide sequence ID" value="NZ_CP028519.1"/>
</dbReference>
<dbReference type="GO" id="GO:0071555">
    <property type="term" value="P:cell wall organization"/>
    <property type="evidence" value="ECO:0007669"/>
    <property type="project" value="UniProtKB-UniRule"/>
</dbReference>
<evidence type="ECO:0000313" key="11">
    <source>
        <dbReference type="Proteomes" id="UP000244173"/>
    </source>
</evidence>
<dbReference type="CDD" id="cd16913">
    <property type="entry name" value="YkuD_like"/>
    <property type="match status" value="1"/>
</dbReference>
<feature type="chain" id="PRO_5015589659" evidence="8">
    <location>
        <begin position="40"/>
        <end position="366"/>
    </location>
</feature>
<evidence type="ECO:0000256" key="3">
    <source>
        <dbReference type="ARBA" id="ARBA00022679"/>
    </source>
</evidence>
<evidence type="ECO:0000259" key="9">
    <source>
        <dbReference type="PROSITE" id="PS52029"/>
    </source>
</evidence>
<dbReference type="GO" id="GO:0071972">
    <property type="term" value="F:peptidoglycan L,D-transpeptidase activity"/>
    <property type="evidence" value="ECO:0007669"/>
    <property type="project" value="TreeGrafter"/>
</dbReference>
<keyword evidence="5 7" id="KW-0573">Peptidoglycan synthesis</keyword>
<dbReference type="GO" id="GO:0008360">
    <property type="term" value="P:regulation of cell shape"/>
    <property type="evidence" value="ECO:0007669"/>
    <property type="project" value="UniProtKB-UniRule"/>
</dbReference>
<dbReference type="STRING" id="1122240.GCA_000620105_00607"/>
<keyword evidence="4 7" id="KW-0133">Cell shape</keyword>
<dbReference type="Proteomes" id="UP000244173">
    <property type="component" value="Chromosome"/>
</dbReference>
<proteinExistence type="inferred from homology"/>
<dbReference type="OrthoDB" id="463216at2"/>
<evidence type="ECO:0000256" key="7">
    <source>
        <dbReference type="PROSITE-ProRule" id="PRU01373"/>
    </source>
</evidence>
<feature type="domain" description="L,D-TPase catalytic" evidence="9">
    <location>
        <begin position="73"/>
        <end position="183"/>
    </location>
</feature>
<evidence type="ECO:0000256" key="2">
    <source>
        <dbReference type="ARBA" id="ARBA00005992"/>
    </source>
</evidence>
<dbReference type="Pfam" id="PF03734">
    <property type="entry name" value="YkuD"/>
    <property type="match status" value="1"/>
</dbReference>
<reference evidence="10 11" key="1">
    <citation type="submission" date="2018-04" db="EMBL/GenBank/DDBJ databases">
        <title>Denitrifier Microvirgula.</title>
        <authorList>
            <person name="Anderson E."/>
            <person name="Jang J."/>
            <person name="Ishii S."/>
        </authorList>
    </citation>
    <scope>NUCLEOTIDE SEQUENCE [LARGE SCALE GENOMIC DNA]</scope>
    <source>
        <strain evidence="10 11">BE2.4</strain>
    </source>
</reference>
<keyword evidence="11" id="KW-1185">Reference proteome</keyword>
<gene>
    <name evidence="10" type="ORF">DAI18_04330</name>
</gene>
<dbReference type="GO" id="GO:0016740">
    <property type="term" value="F:transferase activity"/>
    <property type="evidence" value="ECO:0007669"/>
    <property type="project" value="UniProtKB-KW"/>
</dbReference>
<dbReference type="InterPro" id="IPR016915">
    <property type="entry name" value="UCP029342"/>
</dbReference>
<comment type="similarity">
    <text evidence="2">Belongs to the YkuD family.</text>
</comment>
<evidence type="ECO:0000256" key="4">
    <source>
        <dbReference type="ARBA" id="ARBA00022960"/>
    </source>
</evidence>
<dbReference type="NCBIfam" id="NF004785">
    <property type="entry name" value="PRK06132.1-2"/>
    <property type="match status" value="1"/>
</dbReference>
<dbReference type="Gene3D" id="2.40.440.10">
    <property type="entry name" value="L,D-transpeptidase catalytic domain-like"/>
    <property type="match status" value="1"/>
</dbReference>
<comment type="pathway">
    <text evidence="1 7">Cell wall biogenesis; peptidoglycan biosynthesis.</text>
</comment>
<evidence type="ECO:0000313" key="10">
    <source>
        <dbReference type="EMBL" id="AVY93359.1"/>
    </source>
</evidence>
<evidence type="ECO:0000256" key="6">
    <source>
        <dbReference type="ARBA" id="ARBA00023316"/>
    </source>
</evidence>
<keyword evidence="6 7" id="KW-0961">Cell wall biogenesis/degradation</keyword>
<feature type="active site" description="Proton donor/acceptor" evidence="7">
    <location>
        <position position="145"/>
    </location>
</feature>
<dbReference type="InterPro" id="IPR038063">
    <property type="entry name" value="Transpep_catalytic_dom"/>
</dbReference>
<protein>
    <submittedName>
        <fullName evidence="10">L,D-transpeptidase</fullName>
    </submittedName>
</protein>
<dbReference type="PANTHER" id="PTHR30582">
    <property type="entry name" value="L,D-TRANSPEPTIDASE"/>
    <property type="match status" value="1"/>
</dbReference>
<evidence type="ECO:0000256" key="1">
    <source>
        <dbReference type="ARBA" id="ARBA00004752"/>
    </source>
</evidence>
<dbReference type="SUPFAM" id="SSF141523">
    <property type="entry name" value="L,D-transpeptidase catalytic domain-like"/>
    <property type="match status" value="1"/>
</dbReference>
<dbReference type="PROSITE" id="PS52029">
    <property type="entry name" value="LD_TPASE"/>
    <property type="match status" value="1"/>
</dbReference>
<accession>A0A2S0P7J7</accession>
<evidence type="ECO:0000256" key="8">
    <source>
        <dbReference type="SAM" id="SignalP"/>
    </source>
</evidence>
<evidence type="ECO:0000256" key="5">
    <source>
        <dbReference type="ARBA" id="ARBA00022984"/>
    </source>
</evidence>
<name>A0A2S0P7J7_9NEIS</name>
<dbReference type="InterPro" id="IPR005490">
    <property type="entry name" value="LD_TPept_cat_dom"/>
</dbReference>
<dbReference type="PANTHER" id="PTHR30582:SF2">
    <property type="entry name" value="L,D-TRANSPEPTIDASE YCIB-RELATED"/>
    <property type="match status" value="1"/>
</dbReference>
<organism evidence="10 11">
    <name type="scientific">Microvirgula aerodenitrificans</name>
    <dbReference type="NCBI Taxonomy" id="57480"/>
    <lineage>
        <taxon>Bacteria</taxon>
        <taxon>Pseudomonadati</taxon>
        <taxon>Pseudomonadota</taxon>
        <taxon>Betaproteobacteria</taxon>
        <taxon>Neisseriales</taxon>
        <taxon>Aquaspirillaceae</taxon>
        <taxon>Microvirgula</taxon>
    </lineage>
</organism>
<dbReference type="UniPathway" id="UPA00219"/>
<feature type="signal peptide" evidence="8">
    <location>
        <begin position="1"/>
        <end position="39"/>
    </location>
</feature>